<dbReference type="EMBL" id="KN846963">
    <property type="protein sequence ID" value="KIW62585.1"/>
    <property type="molecule type" value="Genomic_DNA"/>
</dbReference>
<proteinExistence type="predicted"/>
<keyword evidence="3" id="KW-1185">Reference proteome</keyword>
<evidence type="ECO:0000313" key="2">
    <source>
        <dbReference type="EMBL" id="KIW62585.1"/>
    </source>
</evidence>
<feature type="compositionally biased region" description="Basic and acidic residues" evidence="1">
    <location>
        <begin position="52"/>
        <end position="74"/>
    </location>
</feature>
<organism evidence="2 3">
    <name type="scientific">Phialophora macrospora</name>
    <dbReference type="NCBI Taxonomy" id="1851006"/>
    <lineage>
        <taxon>Eukaryota</taxon>
        <taxon>Fungi</taxon>
        <taxon>Dikarya</taxon>
        <taxon>Ascomycota</taxon>
        <taxon>Pezizomycotina</taxon>
        <taxon>Eurotiomycetes</taxon>
        <taxon>Chaetothyriomycetidae</taxon>
        <taxon>Chaetothyriales</taxon>
        <taxon>Herpotrichiellaceae</taxon>
        <taxon>Phialophora</taxon>
    </lineage>
</organism>
<gene>
    <name evidence="2" type="ORF">PV04_10746</name>
</gene>
<reference evidence="2 3" key="1">
    <citation type="submission" date="2015-01" db="EMBL/GenBank/DDBJ databases">
        <title>The Genome Sequence of Capronia semiimmersa CBS27337.</title>
        <authorList>
            <consortium name="The Broad Institute Genomics Platform"/>
            <person name="Cuomo C."/>
            <person name="de Hoog S."/>
            <person name="Gorbushina A."/>
            <person name="Stielow B."/>
            <person name="Teixiera M."/>
            <person name="Abouelleil A."/>
            <person name="Chapman S.B."/>
            <person name="Priest M."/>
            <person name="Young S.K."/>
            <person name="Wortman J."/>
            <person name="Nusbaum C."/>
            <person name="Birren B."/>
        </authorList>
    </citation>
    <scope>NUCLEOTIDE SEQUENCE [LARGE SCALE GENOMIC DNA]</scope>
    <source>
        <strain evidence="2 3">CBS 27337</strain>
    </source>
</reference>
<accession>A0A0D2F6L7</accession>
<feature type="compositionally biased region" description="Basic and acidic residues" evidence="1">
    <location>
        <begin position="100"/>
        <end position="126"/>
    </location>
</feature>
<protein>
    <submittedName>
        <fullName evidence="2">Uncharacterized protein</fullName>
    </submittedName>
</protein>
<evidence type="ECO:0000313" key="3">
    <source>
        <dbReference type="Proteomes" id="UP000054266"/>
    </source>
</evidence>
<feature type="compositionally biased region" description="Basic and acidic residues" evidence="1">
    <location>
        <begin position="192"/>
        <end position="203"/>
    </location>
</feature>
<evidence type="ECO:0000256" key="1">
    <source>
        <dbReference type="SAM" id="MobiDB-lite"/>
    </source>
</evidence>
<dbReference type="AlphaFoldDB" id="A0A0D2F6L7"/>
<sequence length="320" mass="36628">MCVRTKTSYGCGCEYKTDAECHSSRCQGLERYHYPKSGDCKTCKEAGGQLTRGRDGKGRYGQEISRRAQSRQEEFDSPFDPVPELADVGNGISPWAAPSAREKEWVSHSRKKADDSWLEEHAERNLDLQSIRESLPSYPPTERDHPPVGHSPHRRPARIYVHEDDLPDDRDDSHYHRRSRREEMGRSLPVEIRSRRDEYDRPSHHTLYRRRRQDSQESFDSTPSSRSSTRKYKPGPSSYMAHDHAEIHDSGYGSYGSRASDSYGRAKTEPFHYASSPAPRFISIEPPSPQPYGSYHTGYGVPPINVATRAPSYGYSSRRY</sequence>
<name>A0A0D2F6L7_9EURO</name>
<feature type="region of interest" description="Disordered" evidence="1">
    <location>
        <begin position="282"/>
        <end position="320"/>
    </location>
</feature>
<feature type="region of interest" description="Disordered" evidence="1">
    <location>
        <begin position="46"/>
        <end position="264"/>
    </location>
</feature>
<dbReference type="HOGENOM" id="CLU_885764_0_0_1"/>
<dbReference type="Proteomes" id="UP000054266">
    <property type="component" value="Unassembled WGS sequence"/>
</dbReference>